<reference evidence="7" key="1">
    <citation type="journal article" date="2019" name="Int. J. Syst. Evol. Microbiol.">
        <title>The Global Catalogue of Microorganisms (GCM) 10K type strain sequencing project: providing services to taxonomists for standard genome sequencing and annotation.</title>
        <authorList>
            <consortium name="The Broad Institute Genomics Platform"/>
            <consortium name="The Broad Institute Genome Sequencing Center for Infectious Disease"/>
            <person name="Wu L."/>
            <person name="Ma J."/>
        </authorList>
    </citation>
    <scope>NUCLEOTIDE SEQUENCE [LARGE SCALE GENOMIC DNA]</scope>
    <source>
        <strain evidence="7">CGMCC 4.1530</strain>
    </source>
</reference>
<dbReference type="Proteomes" id="UP001596215">
    <property type="component" value="Unassembled WGS sequence"/>
</dbReference>
<dbReference type="PANTHER" id="PTHR10996:SF178">
    <property type="entry name" value="2-HYDROXYACID DEHYDROGENASE YGL185C-RELATED"/>
    <property type="match status" value="1"/>
</dbReference>
<protein>
    <submittedName>
        <fullName evidence="6">2-hydroxyacid dehydrogenase</fullName>
    </submittedName>
</protein>
<evidence type="ECO:0000259" key="4">
    <source>
        <dbReference type="Pfam" id="PF00389"/>
    </source>
</evidence>
<sequence length="312" mass="33189">MSSSLVLADKVPQTLKEKLKSDYQLYEYSRLSADEIRRLAAEVRVIVASGESVVNAEFISQFPQAKLIAVFGVGYDGIDIHTATEKGITVTNTPDILTDDVADLGMALILSVSRQITAAEKFVEQGRWASGSFPLASKVTGKRLGIVGYGRIGKAVARRAKGFAMPIACFNNSPVTDPEVTRYDSLITLAENSDILVVCVSANPETRGLINRQVLTALGPTGILINISRGSVTDEDAVVEAITRGEIGGAGLDVFAHEPQVPAALLNRPDVVVTPHIASGTHETRAAMATLVADNISAYFSGQPLLTPVISR</sequence>
<comment type="caution">
    <text evidence="6">The sequence shown here is derived from an EMBL/GenBank/DDBJ whole genome shotgun (WGS) entry which is preliminary data.</text>
</comment>
<name>A0ABW1VRG9_9GAMM</name>
<dbReference type="RefSeq" id="WP_212708503.1">
    <property type="nucleotide sequence ID" value="NZ_BAAAFW010000093.1"/>
</dbReference>
<feature type="domain" description="D-isomer specific 2-hydroxyacid dehydrogenase NAD-binding" evidence="5">
    <location>
        <begin position="106"/>
        <end position="278"/>
    </location>
</feature>
<dbReference type="CDD" id="cd12156">
    <property type="entry name" value="HPPR"/>
    <property type="match status" value="1"/>
</dbReference>
<comment type="similarity">
    <text evidence="3">Belongs to the D-isomer specific 2-hydroxyacid dehydrogenase family.</text>
</comment>
<dbReference type="Pfam" id="PF02826">
    <property type="entry name" value="2-Hacid_dh_C"/>
    <property type="match status" value="1"/>
</dbReference>
<dbReference type="SUPFAM" id="SSF52283">
    <property type="entry name" value="Formate/glycerate dehydrogenase catalytic domain-like"/>
    <property type="match status" value="1"/>
</dbReference>
<keyword evidence="1 3" id="KW-0560">Oxidoreductase</keyword>
<dbReference type="InterPro" id="IPR006140">
    <property type="entry name" value="D-isomer_DH_NAD-bd"/>
</dbReference>
<keyword evidence="7" id="KW-1185">Reference proteome</keyword>
<accession>A0ABW1VRG9</accession>
<evidence type="ECO:0000313" key="6">
    <source>
        <dbReference type="EMBL" id="MFC6362543.1"/>
    </source>
</evidence>
<dbReference type="InterPro" id="IPR036291">
    <property type="entry name" value="NAD(P)-bd_dom_sf"/>
</dbReference>
<dbReference type="Gene3D" id="3.40.50.720">
    <property type="entry name" value="NAD(P)-binding Rossmann-like Domain"/>
    <property type="match status" value="2"/>
</dbReference>
<dbReference type="PANTHER" id="PTHR10996">
    <property type="entry name" value="2-HYDROXYACID DEHYDROGENASE-RELATED"/>
    <property type="match status" value="1"/>
</dbReference>
<gene>
    <name evidence="6" type="ORF">ACFP73_10615</name>
</gene>
<dbReference type="EMBL" id="JBHSUC010000012">
    <property type="protein sequence ID" value="MFC6362543.1"/>
    <property type="molecule type" value="Genomic_DNA"/>
</dbReference>
<organism evidence="6 7">
    <name type="scientific">Tatumella punctata</name>
    <dbReference type="NCBI Taxonomy" id="399969"/>
    <lineage>
        <taxon>Bacteria</taxon>
        <taxon>Pseudomonadati</taxon>
        <taxon>Pseudomonadota</taxon>
        <taxon>Gammaproteobacteria</taxon>
        <taxon>Enterobacterales</taxon>
        <taxon>Erwiniaceae</taxon>
        <taxon>Tatumella</taxon>
    </lineage>
</organism>
<evidence type="ECO:0000259" key="5">
    <source>
        <dbReference type="Pfam" id="PF02826"/>
    </source>
</evidence>
<dbReference type="Pfam" id="PF00389">
    <property type="entry name" value="2-Hacid_dh"/>
    <property type="match status" value="1"/>
</dbReference>
<evidence type="ECO:0000256" key="2">
    <source>
        <dbReference type="ARBA" id="ARBA00023027"/>
    </source>
</evidence>
<feature type="domain" description="D-isomer specific 2-hydroxyacid dehydrogenase catalytic" evidence="4">
    <location>
        <begin position="7"/>
        <end position="309"/>
    </location>
</feature>
<proteinExistence type="inferred from homology"/>
<keyword evidence="2" id="KW-0520">NAD</keyword>
<evidence type="ECO:0000256" key="3">
    <source>
        <dbReference type="RuleBase" id="RU003719"/>
    </source>
</evidence>
<dbReference type="SUPFAM" id="SSF51735">
    <property type="entry name" value="NAD(P)-binding Rossmann-fold domains"/>
    <property type="match status" value="1"/>
</dbReference>
<evidence type="ECO:0000256" key="1">
    <source>
        <dbReference type="ARBA" id="ARBA00023002"/>
    </source>
</evidence>
<dbReference type="InterPro" id="IPR050223">
    <property type="entry name" value="D-isomer_2-hydroxyacid_DH"/>
</dbReference>
<evidence type="ECO:0000313" key="7">
    <source>
        <dbReference type="Proteomes" id="UP001596215"/>
    </source>
</evidence>
<dbReference type="InterPro" id="IPR006139">
    <property type="entry name" value="D-isomer_2_OHA_DH_cat_dom"/>
</dbReference>